<dbReference type="OrthoDB" id="8420575at2"/>
<gene>
    <name evidence="1" type="ORF">A8M32_07380</name>
</gene>
<comment type="caution">
    <text evidence="1">The sequence shown here is derived from an EMBL/GenBank/DDBJ whole genome shotgun (WGS) entry which is preliminary data.</text>
</comment>
<dbReference type="STRING" id="1752398.A8M32_07380"/>
<name>A0A1E3VDZ4_9HYPH</name>
<organism evidence="1 2">
    <name type="scientific">Sinorhizobium alkalisoli</name>
    <dbReference type="NCBI Taxonomy" id="1752398"/>
    <lineage>
        <taxon>Bacteria</taxon>
        <taxon>Pseudomonadati</taxon>
        <taxon>Pseudomonadota</taxon>
        <taxon>Alphaproteobacteria</taxon>
        <taxon>Hyphomicrobiales</taxon>
        <taxon>Rhizobiaceae</taxon>
        <taxon>Sinorhizobium/Ensifer group</taxon>
        <taxon>Sinorhizobium</taxon>
    </lineage>
</organism>
<dbReference type="PROSITE" id="PS51257">
    <property type="entry name" value="PROKAR_LIPOPROTEIN"/>
    <property type="match status" value="1"/>
</dbReference>
<keyword evidence="2" id="KW-1185">Reference proteome</keyword>
<accession>A0A1E3VDZ4</accession>
<dbReference type="Proteomes" id="UP000094342">
    <property type="component" value="Unassembled WGS sequence"/>
</dbReference>
<dbReference type="EMBL" id="LYBW01000051">
    <property type="protein sequence ID" value="ODR91808.1"/>
    <property type="molecule type" value="Genomic_DNA"/>
</dbReference>
<protein>
    <submittedName>
        <fullName evidence="1">Uncharacterized protein</fullName>
    </submittedName>
</protein>
<dbReference type="AlphaFoldDB" id="A0A1E3VDZ4"/>
<dbReference type="RefSeq" id="WP_069457764.1">
    <property type="nucleotide sequence ID" value="NZ_CP034909.1"/>
</dbReference>
<sequence>MHVGKQRSISIFSGLMLATVLAGCNSTADLQSYPSVYGQKPAAMGQMTDEEALNQQERLTALAAQRRSGSISEAEYQRRLKEMRALAEQHGADTLKQIEN</sequence>
<reference evidence="2" key="1">
    <citation type="submission" date="2016-05" db="EMBL/GenBank/DDBJ databases">
        <authorList>
            <person name="Li Y."/>
        </authorList>
    </citation>
    <scope>NUCLEOTIDE SEQUENCE [LARGE SCALE GENOMIC DNA]</scope>
    <source>
        <strain evidence="2">YIC4027</strain>
    </source>
</reference>
<evidence type="ECO:0000313" key="1">
    <source>
        <dbReference type="EMBL" id="ODR91808.1"/>
    </source>
</evidence>
<proteinExistence type="predicted"/>
<evidence type="ECO:0000313" key="2">
    <source>
        <dbReference type="Proteomes" id="UP000094342"/>
    </source>
</evidence>